<feature type="domain" description="PAS" evidence="11">
    <location>
        <begin position="983"/>
        <end position="1039"/>
    </location>
</feature>
<dbReference type="EC" id="2.7.13.3" evidence="2"/>
<dbReference type="GO" id="GO:0000155">
    <property type="term" value="F:phosphorelay sensor kinase activity"/>
    <property type="evidence" value="ECO:0007669"/>
    <property type="project" value="InterPro"/>
</dbReference>
<proteinExistence type="predicted"/>
<keyword evidence="4 13" id="KW-0808">Transferase</keyword>
<dbReference type="SMART" id="SM00065">
    <property type="entry name" value="GAF"/>
    <property type="match status" value="1"/>
</dbReference>
<dbReference type="SUPFAM" id="SSF55781">
    <property type="entry name" value="GAF domain-like"/>
    <property type="match status" value="1"/>
</dbReference>
<evidence type="ECO:0000256" key="8">
    <source>
        <dbReference type="ARBA" id="ARBA00023012"/>
    </source>
</evidence>
<comment type="catalytic activity">
    <reaction evidence="1">
        <text>ATP + protein L-histidine = ADP + protein N-phospho-L-histidine.</text>
        <dbReference type="EC" id="2.7.13.3"/>
    </reaction>
</comment>
<dbReference type="Gene3D" id="3.30.450.40">
    <property type="match status" value="1"/>
</dbReference>
<evidence type="ECO:0000259" key="12">
    <source>
        <dbReference type="PROSITE" id="PS50113"/>
    </source>
</evidence>
<dbReference type="InterPro" id="IPR000700">
    <property type="entry name" value="PAS-assoc_C"/>
</dbReference>
<dbReference type="InterPro" id="IPR004358">
    <property type="entry name" value="Sig_transdc_His_kin-like_C"/>
</dbReference>
<dbReference type="Gene3D" id="3.30.565.10">
    <property type="entry name" value="Histidine kinase-like ATPase, C-terminal domain"/>
    <property type="match status" value="1"/>
</dbReference>
<dbReference type="InterPro" id="IPR003594">
    <property type="entry name" value="HATPase_dom"/>
</dbReference>
<protein>
    <recommendedName>
        <fullName evidence="2">histidine kinase</fullName>
        <ecNumber evidence="2">2.7.13.3</ecNumber>
    </recommendedName>
</protein>
<evidence type="ECO:0000256" key="7">
    <source>
        <dbReference type="ARBA" id="ARBA00022840"/>
    </source>
</evidence>
<dbReference type="GO" id="GO:0042802">
    <property type="term" value="F:identical protein binding"/>
    <property type="evidence" value="ECO:0007669"/>
    <property type="project" value="UniProtKB-ARBA"/>
</dbReference>
<dbReference type="InterPro" id="IPR053159">
    <property type="entry name" value="Hybrid_Histidine_Kinase"/>
</dbReference>
<dbReference type="Gene3D" id="3.30.450.20">
    <property type="entry name" value="PAS domain"/>
    <property type="match status" value="1"/>
</dbReference>
<dbReference type="InterPro" id="IPR016181">
    <property type="entry name" value="Acyl_CoA_acyltransferase"/>
</dbReference>
<dbReference type="InterPro" id="IPR003018">
    <property type="entry name" value="GAF"/>
</dbReference>
<evidence type="ECO:0000256" key="3">
    <source>
        <dbReference type="ARBA" id="ARBA00022553"/>
    </source>
</evidence>
<dbReference type="InterPro" id="IPR003661">
    <property type="entry name" value="HisK_dim/P_dom"/>
</dbReference>
<dbReference type="FunFam" id="3.30.565.10:FF:000042">
    <property type="entry name" value="Two-component sensor histidine kinase KdpD"/>
    <property type="match status" value="1"/>
</dbReference>
<evidence type="ECO:0000256" key="2">
    <source>
        <dbReference type="ARBA" id="ARBA00012438"/>
    </source>
</evidence>
<dbReference type="GO" id="GO:0005524">
    <property type="term" value="F:ATP binding"/>
    <property type="evidence" value="ECO:0007669"/>
    <property type="project" value="UniProtKB-KW"/>
</dbReference>
<organism evidence="13 14">
    <name type="scientific">Pararobbsia alpina</name>
    <dbReference type="NCBI Taxonomy" id="621374"/>
    <lineage>
        <taxon>Bacteria</taxon>
        <taxon>Pseudomonadati</taxon>
        <taxon>Pseudomonadota</taxon>
        <taxon>Betaproteobacteria</taxon>
        <taxon>Burkholderiales</taxon>
        <taxon>Burkholderiaceae</taxon>
        <taxon>Pararobbsia</taxon>
    </lineage>
</organism>
<dbReference type="SUPFAM" id="SSF55729">
    <property type="entry name" value="Acyl-CoA N-acyltransferases (Nat)"/>
    <property type="match status" value="1"/>
</dbReference>
<dbReference type="SUPFAM" id="SSF55874">
    <property type="entry name" value="ATPase domain of HSP90 chaperone/DNA topoisomerase II/histidine kinase"/>
    <property type="match status" value="1"/>
</dbReference>
<dbReference type="EMBL" id="CADIKM010000025">
    <property type="protein sequence ID" value="CAB3797002.1"/>
    <property type="molecule type" value="Genomic_DNA"/>
</dbReference>
<accession>A0A6S7BXL8</accession>
<dbReference type="InterPro" id="IPR035965">
    <property type="entry name" value="PAS-like_dom_sf"/>
</dbReference>
<dbReference type="InterPro" id="IPR036890">
    <property type="entry name" value="HATPase_C_sf"/>
</dbReference>
<dbReference type="InterPro" id="IPR005467">
    <property type="entry name" value="His_kinase_dom"/>
</dbReference>
<dbReference type="SUPFAM" id="SSF47384">
    <property type="entry name" value="Homodimeric domain of signal transducing histidine kinase"/>
    <property type="match status" value="1"/>
</dbReference>
<evidence type="ECO:0000256" key="9">
    <source>
        <dbReference type="SAM" id="Coils"/>
    </source>
</evidence>
<dbReference type="CDD" id="cd00130">
    <property type="entry name" value="PAS"/>
    <property type="match status" value="1"/>
</dbReference>
<dbReference type="PROSITE" id="PS50112">
    <property type="entry name" value="PAS"/>
    <property type="match status" value="1"/>
</dbReference>
<name>A0A6S7BXL8_9BURK</name>
<dbReference type="PRINTS" id="PR00344">
    <property type="entry name" value="BCTRLSENSOR"/>
</dbReference>
<reference evidence="13 14" key="1">
    <citation type="submission" date="2020-04" db="EMBL/GenBank/DDBJ databases">
        <authorList>
            <person name="De Canck E."/>
        </authorList>
    </citation>
    <scope>NUCLEOTIDE SEQUENCE [LARGE SCALE GENOMIC DNA]</scope>
    <source>
        <strain evidence="13 14">LMG 28138</strain>
    </source>
</reference>
<feature type="coiled-coil region" evidence="9">
    <location>
        <begin position="292"/>
        <end position="326"/>
    </location>
</feature>
<dbReference type="Pfam" id="PF13426">
    <property type="entry name" value="PAS_9"/>
    <property type="match status" value="1"/>
</dbReference>
<dbReference type="Proteomes" id="UP000494115">
    <property type="component" value="Unassembled WGS sequence"/>
</dbReference>
<dbReference type="NCBIfam" id="TIGR00229">
    <property type="entry name" value="sensory_box"/>
    <property type="match status" value="1"/>
</dbReference>
<dbReference type="SUPFAM" id="SSF55785">
    <property type="entry name" value="PYP-like sensor domain (PAS domain)"/>
    <property type="match status" value="1"/>
</dbReference>
<evidence type="ECO:0000256" key="4">
    <source>
        <dbReference type="ARBA" id="ARBA00022679"/>
    </source>
</evidence>
<dbReference type="PROSITE" id="PS50113">
    <property type="entry name" value="PAC"/>
    <property type="match status" value="1"/>
</dbReference>
<keyword evidence="9" id="KW-0175">Coiled coil</keyword>
<keyword evidence="5" id="KW-0547">Nucleotide-binding</keyword>
<dbReference type="Pfam" id="PF01590">
    <property type="entry name" value="GAF"/>
    <property type="match status" value="1"/>
</dbReference>
<evidence type="ECO:0000256" key="5">
    <source>
        <dbReference type="ARBA" id="ARBA00022741"/>
    </source>
</evidence>
<dbReference type="PROSITE" id="PS50109">
    <property type="entry name" value="HIS_KIN"/>
    <property type="match status" value="1"/>
</dbReference>
<dbReference type="Pfam" id="PF25503">
    <property type="entry name" value="TPR_CHK1"/>
    <property type="match status" value="1"/>
</dbReference>
<dbReference type="PANTHER" id="PTHR43642:SF1">
    <property type="entry name" value="HYBRID SIGNAL TRANSDUCTION HISTIDINE KINASE G"/>
    <property type="match status" value="1"/>
</dbReference>
<dbReference type="Gene3D" id="1.10.287.130">
    <property type="match status" value="1"/>
</dbReference>
<evidence type="ECO:0000313" key="14">
    <source>
        <dbReference type="Proteomes" id="UP000494115"/>
    </source>
</evidence>
<evidence type="ECO:0000256" key="6">
    <source>
        <dbReference type="ARBA" id="ARBA00022777"/>
    </source>
</evidence>
<keyword evidence="8" id="KW-0902">Two-component regulatory system</keyword>
<feature type="domain" description="PAC" evidence="12">
    <location>
        <begin position="1059"/>
        <end position="1108"/>
    </location>
</feature>
<dbReference type="PANTHER" id="PTHR43642">
    <property type="entry name" value="HYBRID SIGNAL TRANSDUCTION HISTIDINE KINASE G"/>
    <property type="match status" value="1"/>
</dbReference>
<dbReference type="InterPro" id="IPR036097">
    <property type="entry name" value="HisK_dim/P_sf"/>
</dbReference>
<keyword evidence="7" id="KW-0067">ATP-binding</keyword>
<keyword evidence="14" id="KW-1185">Reference proteome</keyword>
<keyword evidence="3" id="KW-0597">Phosphoprotein</keyword>
<dbReference type="InterPro" id="IPR000014">
    <property type="entry name" value="PAS"/>
</dbReference>
<dbReference type="SMART" id="SM00388">
    <property type="entry name" value="HisKA"/>
    <property type="match status" value="1"/>
</dbReference>
<keyword evidence="6 13" id="KW-0418">Kinase</keyword>
<evidence type="ECO:0000313" key="13">
    <source>
        <dbReference type="EMBL" id="CAB3797002.1"/>
    </source>
</evidence>
<dbReference type="InterPro" id="IPR029016">
    <property type="entry name" value="GAF-like_dom_sf"/>
</dbReference>
<feature type="domain" description="Histidine kinase" evidence="10">
    <location>
        <begin position="1128"/>
        <end position="1344"/>
    </location>
</feature>
<dbReference type="Pfam" id="PF02518">
    <property type="entry name" value="HATPase_c"/>
    <property type="match status" value="1"/>
</dbReference>
<gene>
    <name evidence="13" type="primary">sasA_14</name>
    <name evidence="13" type="ORF">LMG28138_04169</name>
</gene>
<dbReference type="SMART" id="SM00091">
    <property type="entry name" value="PAS"/>
    <property type="match status" value="1"/>
</dbReference>
<dbReference type="SMART" id="SM00387">
    <property type="entry name" value="HATPase_c"/>
    <property type="match status" value="1"/>
</dbReference>
<evidence type="ECO:0000259" key="10">
    <source>
        <dbReference type="PROSITE" id="PS50109"/>
    </source>
</evidence>
<evidence type="ECO:0000259" key="11">
    <source>
        <dbReference type="PROSITE" id="PS50112"/>
    </source>
</evidence>
<sequence>MLGAFRDNEVDPTHPLARSLQEIRRAGGRVSEIVLSPLARADVGRLVADTLHSTAETVAPLTELVYDKTGGNPFFTIQFLTALAEEKLLVFSPEAGRWLWGLKRIRAKGYTDNVVDLMVGKLARLPPAAQEALQWLAALGNTADFAVLALILGRSAEAIHAALWEAVRAGLVLRQDEAYAFLHDRVQEAAYSLIPEAARPERHLRIGRILSSSLPPEQVTERIFDIVNQLNRGAALVDASEERERIAELDLRAGERAQAAAAYAAALTYLAAGARLLAEDRWARRYELAFALEYHRAECELLTADLAAAEERLTLLAQRARNLVDTAAVACLRMTLYETLDRSDRGVEVCLDYQHHRGTHWSPHPTHDEVRREYDQIWRQLGGRSIEDLIDLPLMNDPEVGATLDVLIEVVTSAMLTDKNLISLVVCRMVNISLEYGNSDGSCFAYIWLGMILGPHFGDYQAGFRFGRLGYDLVEKRELHRYQARVYMSFATIVMPWTQPIQAGRALVRRAFDIANKTGDLTFAAYSCNHLTTNLLAAGDPLSEVQREAEHGLEFVRKARFDTMIGILTAQVGLIRTLRGLTSEFGSFNDGRFDENRFEHRSQSDPPSAFAGCWYWIRKLQARVFANDWACALEAASRAQQLLWTSPSFFEVAEYHFYTALARAAQYDAASTDERAQHLQALASHHEQLKTWAENCPENFANRAALVGAEMARLDGRERDAMDLYEQAIRSARDNGFVHNEAIANERAARFYAKLGFETISYAYLRNARYCYARWGADAKVRQLDQSYPLLKDELPTVRPTDTIGTPVDQLDLATVLKVSQVVSGEIVLVKLIDTLLRTALEQAGAERGLLVLVREGEPRIEAEATTGGDAIHVHLRDEVVAAAALPETVLHYVLRTGESVILDDASTESPFAADPYIRQQRARSILCLPLLAQAKLIGVLYLENSLAPRVFSPTRIAVLKLLASQAAIALENARLYRDLAEREAKIGRLVDANIVGILIWELEGRILEANDAFLRIVGYDRDDLISGRLRWTELTPPEWLERDKREWVPVLKERGTLQPFEKEYFRKDGSRVPVLIGVAMFEERGTQGVGFVLDLSERKRAEAELREVQTELAHANRAATMGQLTASIAHEVNQPISAAAINAAAAIRWLGARTPNIDEATQALERIVDDATRAGDIIGRIRDLIKKAPPRKDSVDVNEAVREVIELTRGEASRYGISVQAELEERLPRVRGDRVQLQQVMLNLIVNAIEAMSATSEGEGALLVSTATDSSKGVSIAVSDTGPGLPADAVNRVFDPFYTTKASGLGMGLSICRSIIDAYGGRLSAKPNVPRGAVFQFSLPAHADNPLGGAGADPEAPPMR</sequence>
<dbReference type="Pfam" id="PF00512">
    <property type="entry name" value="HisKA"/>
    <property type="match status" value="1"/>
</dbReference>
<evidence type="ECO:0000256" key="1">
    <source>
        <dbReference type="ARBA" id="ARBA00000085"/>
    </source>
</evidence>